<gene>
    <name evidence="9" type="ORF">ABE541_13555</name>
</gene>
<dbReference type="InterPro" id="IPR037066">
    <property type="entry name" value="Plug_dom_sf"/>
</dbReference>
<reference evidence="9 10" key="1">
    <citation type="submission" date="2024-04" db="EMBL/GenBank/DDBJ databases">
        <title>WGS of bacteria from Torrens River.</title>
        <authorList>
            <person name="Wyrsch E.R."/>
            <person name="Drigo B."/>
        </authorList>
    </citation>
    <scope>NUCLEOTIDE SEQUENCE [LARGE SCALE GENOMIC DNA]</scope>
    <source>
        <strain evidence="9 10">TWI391</strain>
    </source>
</reference>
<keyword evidence="5 7" id="KW-0472">Membrane</keyword>
<evidence type="ECO:0000256" key="4">
    <source>
        <dbReference type="ARBA" id="ARBA00022692"/>
    </source>
</evidence>
<dbReference type="InterPro" id="IPR039426">
    <property type="entry name" value="TonB-dep_rcpt-like"/>
</dbReference>
<comment type="subcellular location">
    <subcellularLocation>
        <location evidence="1 7">Cell outer membrane</location>
        <topology evidence="1 7">Multi-pass membrane protein</topology>
    </subcellularLocation>
</comment>
<dbReference type="InterPro" id="IPR036942">
    <property type="entry name" value="Beta-barrel_TonB_sf"/>
</dbReference>
<dbReference type="NCBIfam" id="TIGR04056">
    <property type="entry name" value="OMP_RagA_SusC"/>
    <property type="match status" value="1"/>
</dbReference>
<dbReference type="Proteomes" id="UP001409291">
    <property type="component" value="Unassembled WGS sequence"/>
</dbReference>
<evidence type="ECO:0000256" key="7">
    <source>
        <dbReference type="PROSITE-ProRule" id="PRU01360"/>
    </source>
</evidence>
<dbReference type="PROSITE" id="PS52016">
    <property type="entry name" value="TONB_DEPENDENT_REC_3"/>
    <property type="match status" value="1"/>
</dbReference>
<evidence type="ECO:0000313" key="9">
    <source>
        <dbReference type="EMBL" id="MEN5378285.1"/>
    </source>
</evidence>
<keyword evidence="2 7" id="KW-0813">Transport</keyword>
<evidence type="ECO:0000256" key="1">
    <source>
        <dbReference type="ARBA" id="ARBA00004571"/>
    </source>
</evidence>
<organism evidence="9 10">
    <name type="scientific">Sphingobacterium kitahiroshimense</name>
    <dbReference type="NCBI Taxonomy" id="470446"/>
    <lineage>
        <taxon>Bacteria</taxon>
        <taxon>Pseudomonadati</taxon>
        <taxon>Bacteroidota</taxon>
        <taxon>Sphingobacteriia</taxon>
        <taxon>Sphingobacteriales</taxon>
        <taxon>Sphingobacteriaceae</taxon>
        <taxon>Sphingobacterium</taxon>
    </lineage>
</organism>
<evidence type="ECO:0000313" key="10">
    <source>
        <dbReference type="Proteomes" id="UP001409291"/>
    </source>
</evidence>
<accession>A0ABV0BU16</accession>
<evidence type="ECO:0000256" key="2">
    <source>
        <dbReference type="ARBA" id="ARBA00022448"/>
    </source>
</evidence>
<keyword evidence="10" id="KW-1185">Reference proteome</keyword>
<sequence>MMKPYSLKLFKKSTQMTLCVALLYAMQTEVVWANKIASVSPVGTAIDQELIKGVIRDQQGNPVDGGTIINEANKQSTRTEFNGNFSIKGKVGDRLRISSLGYKTQFVEIRNATLEITLEKDASKLDEVVVTAIGIKQQKKQIGYATQEVKVDVLKESKTMNIGTALTGQVSGLIVNNPTGIFQAPSFQLRGKPPLIVVDGIPVETDFFDIPSQNIENINVLKGTAASSLYGLRGKDGAILITTKSAKNEGLEFSFGTTNMFSAGFTVFPESQKEFGSGSNGKYEFWDGADGGISDGDMAWGPKLNAGLKVPQWNSPIRDKVTGEVTPWWGDVKGTKYDDKSRYERIPTDWVSHDNLEDFLGTGLITENNATVSYRSEKVSIFGSGKYAFQKGQVPNTKLTTGGLNLNTSFRFRPEVQLDLNLSYNKVKSPNYPRYNYGPKNHMYTILLWMGNDVNGKELNEHHYIPGQEGYRQANYNYAWYNNPYFAAYELNQVYDQDVLQGQTALTWKVAPDFTIKGRASARQKNVFQDMQSPKSYMNYGDSRNGDYKNWDSNQLNFDADVLATYNKEFSDQFGLTVNAGASTFKKTYRQLYQTTDGLVVPFIYSLGNTQGPVKAESAFSEKIVRSAYATVNFNLFKSTYLNLSGRNDWSSTFSKENQSFFYPSVSLSSVVSDYFKLPEQIDFIKLYSSWASVSSDLDPYSILATYKKDVTYGSTPSVTYPAGIVNPNILPQQSNSLEIGAAFALFKNRLSADVTYYEVIDKNQIIDLSISAASAFTSRKVNANKFRTKGLEISLTGNIIKQQEFSWTSTVNWSRAVKRLEEIYKDQVKMGNLKIGDRADSYYATVWEKSADGQLVLNANTGMPIRNPFPQYLGYFQPDWQFGFANRFKVKDFTVNIDIDGSIGGVMNSTTIEKMWWGGKHPSSVLYRQEEYDAGKPIYVPEGVVVTGGELTRDVNGNITSDTRTYAQNSRAVDWQAWSQNYPYQARVSEAENKLFANVFDRSFVKLRRVSIGYDVNKLFKLKHLKTLDASVFGYNLAMWKKVPYLDPDFGVGNDGNLQDPSTRYIGLSLDFKF</sequence>
<evidence type="ECO:0000256" key="6">
    <source>
        <dbReference type="ARBA" id="ARBA00023237"/>
    </source>
</evidence>
<dbReference type="Gene3D" id="2.60.40.1120">
    <property type="entry name" value="Carboxypeptidase-like, regulatory domain"/>
    <property type="match status" value="1"/>
</dbReference>
<evidence type="ECO:0000259" key="8">
    <source>
        <dbReference type="Pfam" id="PF07715"/>
    </source>
</evidence>
<keyword evidence="3 7" id="KW-1134">Transmembrane beta strand</keyword>
<dbReference type="Pfam" id="PF13715">
    <property type="entry name" value="CarbopepD_reg_2"/>
    <property type="match status" value="1"/>
</dbReference>
<dbReference type="SUPFAM" id="SSF56935">
    <property type="entry name" value="Porins"/>
    <property type="match status" value="1"/>
</dbReference>
<dbReference type="InterPro" id="IPR023996">
    <property type="entry name" value="TonB-dep_OMP_SusC/RagA"/>
</dbReference>
<dbReference type="Gene3D" id="2.170.130.10">
    <property type="entry name" value="TonB-dependent receptor, plug domain"/>
    <property type="match status" value="1"/>
</dbReference>
<dbReference type="SUPFAM" id="SSF49464">
    <property type="entry name" value="Carboxypeptidase regulatory domain-like"/>
    <property type="match status" value="1"/>
</dbReference>
<keyword evidence="6 7" id="KW-0998">Cell outer membrane</keyword>
<feature type="domain" description="TonB-dependent receptor plug" evidence="8">
    <location>
        <begin position="139"/>
        <end position="233"/>
    </location>
</feature>
<comment type="similarity">
    <text evidence="7">Belongs to the TonB-dependent receptor family.</text>
</comment>
<proteinExistence type="inferred from homology"/>
<evidence type="ECO:0000256" key="3">
    <source>
        <dbReference type="ARBA" id="ARBA00022452"/>
    </source>
</evidence>
<comment type="caution">
    <text evidence="9">The sequence shown here is derived from an EMBL/GenBank/DDBJ whole genome shotgun (WGS) entry which is preliminary data.</text>
</comment>
<dbReference type="Gene3D" id="2.40.170.20">
    <property type="entry name" value="TonB-dependent receptor, beta-barrel domain"/>
    <property type="match status" value="1"/>
</dbReference>
<evidence type="ECO:0000256" key="5">
    <source>
        <dbReference type="ARBA" id="ARBA00023136"/>
    </source>
</evidence>
<dbReference type="RefSeq" id="WP_346581496.1">
    <property type="nucleotide sequence ID" value="NZ_JBDJLH010000001.1"/>
</dbReference>
<name>A0ABV0BU16_9SPHI</name>
<dbReference type="InterPro" id="IPR012910">
    <property type="entry name" value="Plug_dom"/>
</dbReference>
<dbReference type="EMBL" id="JBDJNQ010000006">
    <property type="protein sequence ID" value="MEN5378285.1"/>
    <property type="molecule type" value="Genomic_DNA"/>
</dbReference>
<dbReference type="Pfam" id="PF07715">
    <property type="entry name" value="Plug"/>
    <property type="match status" value="1"/>
</dbReference>
<keyword evidence="4 7" id="KW-0812">Transmembrane</keyword>
<protein>
    <submittedName>
        <fullName evidence="9">SusC/RagA family TonB-linked outer membrane protein</fullName>
    </submittedName>
</protein>
<dbReference type="InterPro" id="IPR008969">
    <property type="entry name" value="CarboxyPept-like_regulatory"/>
</dbReference>